<dbReference type="GO" id="GO:0007165">
    <property type="term" value="P:signal transduction"/>
    <property type="evidence" value="ECO:0007669"/>
    <property type="project" value="InterPro"/>
</dbReference>
<keyword evidence="2" id="KW-0677">Repeat</keyword>
<dbReference type="FunFam" id="3.40.50.10140:FF:000007">
    <property type="entry name" value="Disease resistance protein (TIR-NBS-LRR class)"/>
    <property type="match status" value="1"/>
</dbReference>
<dbReference type="InterPro" id="IPR036390">
    <property type="entry name" value="WH_DNA-bd_sf"/>
</dbReference>
<dbReference type="Proteomes" id="UP000327157">
    <property type="component" value="Chromosome 8"/>
</dbReference>
<organism evidence="6 7">
    <name type="scientific">Pyrus ussuriensis x Pyrus communis</name>
    <dbReference type="NCBI Taxonomy" id="2448454"/>
    <lineage>
        <taxon>Eukaryota</taxon>
        <taxon>Viridiplantae</taxon>
        <taxon>Streptophyta</taxon>
        <taxon>Embryophyta</taxon>
        <taxon>Tracheophyta</taxon>
        <taxon>Spermatophyta</taxon>
        <taxon>Magnoliopsida</taxon>
        <taxon>eudicotyledons</taxon>
        <taxon>Gunneridae</taxon>
        <taxon>Pentapetalae</taxon>
        <taxon>rosids</taxon>
        <taxon>fabids</taxon>
        <taxon>Rosales</taxon>
        <taxon>Rosaceae</taxon>
        <taxon>Amygdaloideae</taxon>
        <taxon>Maleae</taxon>
        <taxon>Pyrus</taxon>
    </lineage>
</organism>
<evidence type="ECO:0000256" key="4">
    <source>
        <dbReference type="ARBA" id="ARBA00023027"/>
    </source>
</evidence>
<keyword evidence="4" id="KW-0520">NAD</keyword>
<dbReference type="OrthoDB" id="1936883at2759"/>
<name>A0A5N5HZD3_9ROSA</name>
<protein>
    <submittedName>
        <fullName evidence="6">TMV resistance protein N-like</fullName>
    </submittedName>
</protein>
<dbReference type="EMBL" id="SMOL01000148">
    <property type="protein sequence ID" value="KAB2628734.1"/>
    <property type="molecule type" value="Genomic_DNA"/>
</dbReference>
<dbReference type="PROSITE" id="PS50104">
    <property type="entry name" value="TIR"/>
    <property type="match status" value="1"/>
</dbReference>
<accession>A0A5N5HZD3</accession>
<reference evidence="6 7" key="3">
    <citation type="submission" date="2019-11" db="EMBL/GenBank/DDBJ databases">
        <title>A de novo genome assembly of a pear dwarfing rootstock.</title>
        <authorList>
            <person name="Wang F."/>
            <person name="Wang J."/>
            <person name="Li S."/>
            <person name="Zhang Y."/>
            <person name="Fang M."/>
            <person name="Ma L."/>
            <person name="Zhao Y."/>
            <person name="Jiang S."/>
        </authorList>
    </citation>
    <scope>NUCLEOTIDE SEQUENCE [LARGE SCALE GENOMIC DNA]</scope>
    <source>
        <strain evidence="6">S2</strain>
        <tissue evidence="6">Leaf</tissue>
    </source>
</reference>
<dbReference type="SUPFAM" id="SSF52540">
    <property type="entry name" value="P-loop containing nucleoside triphosphate hydrolases"/>
    <property type="match status" value="1"/>
</dbReference>
<evidence type="ECO:0000256" key="3">
    <source>
        <dbReference type="ARBA" id="ARBA00022821"/>
    </source>
</evidence>
<dbReference type="PANTHER" id="PTHR11017:SF575">
    <property type="entry name" value="ADP-RIBOSYL CYCLASE_CYCLIC ADP-RIBOSE HYDROLASE"/>
    <property type="match status" value="1"/>
</dbReference>
<gene>
    <name evidence="6" type="ORF">D8674_033529</name>
</gene>
<reference evidence="7" key="2">
    <citation type="submission" date="2019-10" db="EMBL/GenBank/DDBJ databases">
        <title>A de novo genome assembly of a pear dwarfing rootstock.</title>
        <authorList>
            <person name="Wang F."/>
            <person name="Wang J."/>
            <person name="Li S."/>
            <person name="Zhang Y."/>
            <person name="Fang M."/>
            <person name="Ma L."/>
            <person name="Zhao Y."/>
            <person name="Jiang S."/>
        </authorList>
    </citation>
    <scope>NUCLEOTIDE SEQUENCE [LARGE SCALE GENOMIC DNA]</scope>
</reference>
<dbReference type="SUPFAM" id="SSF46785">
    <property type="entry name" value="Winged helix' DNA-binding domain"/>
    <property type="match status" value="1"/>
</dbReference>
<dbReference type="InterPro" id="IPR027417">
    <property type="entry name" value="P-loop_NTPase"/>
</dbReference>
<evidence type="ECO:0000313" key="6">
    <source>
        <dbReference type="EMBL" id="KAB2628734.1"/>
    </source>
</evidence>
<dbReference type="SUPFAM" id="SSF52058">
    <property type="entry name" value="L domain-like"/>
    <property type="match status" value="1"/>
</dbReference>
<dbReference type="InterPro" id="IPR042197">
    <property type="entry name" value="Apaf_helical"/>
</dbReference>
<dbReference type="InterPro" id="IPR032675">
    <property type="entry name" value="LRR_dom_sf"/>
</dbReference>
<keyword evidence="7" id="KW-1185">Reference proteome</keyword>
<dbReference type="InterPro" id="IPR000157">
    <property type="entry name" value="TIR_dom"/>
</dbReference>
<dbReference type="PRINTS" id="PR00364">
    <property type="entry name" value="DISEASERSIST"/>
</dbReference>
<dbReference type="InterPro" id="IPR035897">
    <property type="entry name" value="Toll_tir_struct_dom_sf"/>
</dbReference>
<dbReference type="InterPro" id="IPR002182">
    <property type="entry name" value="NB-ARC"/>
</dbReference>
<dbReference type="GO" id="GO:0006952">
    <property type="term" value="P:defense response"/>
    <property type="evidence" value="ECO:0007669"/>
    <property type="project" value="UniProtKB-KW"/>
</dbReference>
<evidence type="ECO:0000256" key="2">
    <source>
        <dbReference type="ARBA" id="ARBA00022737"/>
    </source>
</evidence>
<dbReference type="SUPFAM" id="SSF52200">
    <property type="entry name" value="Toll/Interleukin receptor TIR domain"/>
    <property type="match status" value="1"/>
</dbReference>
<feature type="domain" description="TIR" evidence="5">
    <location>
        <begin position="16"/>
        <end position="185"/>
    </location>
</feature>
<comment type="caution">
    <text evidence="6">The sequence shown here is derived from an EMBL/GenBank/DDBJ whole genome shotgun (WGS) entry which is preliminary data.</text>
</comment>
<evidence type="ECO:0000259" key="5">
    <source>
        <dbReference type="PROSITE" id="PS50104"/>
    </source>
</evidence>
<dbReference type="Gene3D" id="3.40.50.10140">
    <property type="entry name" value="Toll/interleukin-1 receptor homology (TIR) domain"/>
    <property type="match status" value="1"/>
</dbReference>
<dbReference type="SMART" id="SM00255">
    <property type="entry name" value="TIR"/>
    <property type="match status" value="1"/>
</dbReference>
<dbReference type="Gene3D" id="3.80.10.10">
    <property type="entry name" value="Ribonuclease Inhibitor"/>
    <property type="match status" value="1"/>
</dbReference>
<evidence type="ECO:0000256" key="1">
    <source>
        <dbReference type="ARBA" id="ARBA00022614"/>
    </source>
</evidence>
<dbReference type="PANTHER" id="PTHR11017">
    <property type="entry name" value="LEUCINE-RICH REPEAT-CONTAINING PROTEIN"/>
    <property type="match status" value="1"/>
</dbReference>
<dbReference type="Gene3D" id="1.10.8.430">
    <property type="entry name" value="Helical domain of apoptotic protease-activating factors"/>
    <property type="match status" value="1"/>
</dbReference>
<dbReference type="AlphaFoldDB" id="A0A5N5HZD3"/>
<dbReference type="Gene3D" id="3.40.50.300">
    <property type="entry name" value="P-loop containing nucleotide triphosphate hydrolases"/>
    <property type="match status" value="1"/>
</dbReference>
<dbReference type="InterPro" id="IPR058192">
    <property type="entry name" value="WHD_ROQ1-like"/>
</dbReference>
<dbReference type="GO" id="GO:0043531">
    <property type="term" value="F:ADP binding"/>
    <property type="evidence" value="ECO:0007669"/>
    <property type="project" value="InterPro"/>
</dbReference>
<keyword evidence="3" id="KW-0611">Plant defense</keyword>
<reference evidence="6 7" key="1">
    <citation type="submission" date="2019-09" db="EMBL/GenBank/DDBJ databases">
        <authorList>
            <person name="Ou C."/>
        </authorList>
    </citation>
    <scope>NUCLEOTIDE SEQUENCE [LARGE SCALE GENOMIC DNA]</scope>
    <source>
        <strain evidence="6">S2</strain>
        <tissue evidence="6">Leaf</tissue>
    </source>
</reference>
<sequence>MSTRTQHEASSSSKRWMHDVFLSFRGEDTRNGFTGHLCMTLKEAGVNVFIDNQLRRGEEITAELVQAIRGSRISVVIFSKRYADSSWCLQELVEIMECRRRLGQIVLPVFYDVDPSHVRKQTSASFAQAFQKHEECFHEDTDKVARWRAALTEASNLSGWDLKNTANGHEAQFIRRIIGEITKQLDTTYLNVAVYQVGIDSRVNEINSLDGGSYDVQMVGIWGMGGMGKTSVAKAIYNKFYHSFEYKSFLANVRETAKESNGMTNLQEKLLSDIFKPTKMEVGDVHRGINLIKEKLRSRAVLVIIDDVDDVDQLNALAIARDSFGRGSKIFITTRDRHLLEQVEVNIIYLARKMKEEEALELFSWHAFRNPCPNEEYSELTRSVLGYCGGLPLALEVLGSFLFKRSLRDWTSTLKKLEKIPRFEIQEKLKISFDALSDEDEREIFLDISCFFIGMERNYVTRILDGCGFFAEIGISVLLQRCLVTVDEKNKLVMHDLLRDMGREIVRAKFPNHPGRCSRLWCQEDAIGVLTDKSGTEEIEGLALNLLRPDKANFNMKAFKKMKSLRLLQLNRVQLTGEYKHLSEKLRWICWRGFPLKFIPKKALNQLRSLVSIDLRYSNLRRFCEHSMVYYHNLNQAIDCSFEFYA</sequence>
<dbReference type="Pfam" id="PF00931">
    <property type="entry name" value="NB-ARC"/>
    <property type="match status" value="1"/>
</dbReference>
<dbReference type="InterPro" id="IPR044974">
    <property type="entry name" value="Disease_R_plants"/>
</dbReference>
<dbReference type="Pfam" id="PF23282">
    <property type="entry name" value="WHD_ROQ1"/>
    <property type="match status" value="1"/>
</dbReference>
<proteinExistence type="predicted"/>
<keyword evidence="1" id="KW-0433">Leucine-rich repeat</keyword>
<evidence type="ECO:0000313" key="7">
    <source>
        <dbReference type="Proteomes" id="UP000327157"/>
    </source>
</evidence>
<dbReference type="Pfam" id="PF01582">
    <property type="entry name" value="TIR"/>
    <property type="match status" value="1"/>
</dbReference>